<evidence type="ECO:0000313" key="9">
    <source>
        <dbReference type="EMBL" id="QNO17009.1"/>
    </source>
</evidence>
<dbReference type="AlphaFoldDB" id="A0A7G9WE97"/>
<dbReference type="PANTHER" id="PTHR34982">
    <property type="entry name" value="YOP PROTEINS TRANSLOCATION PROTEIN L"/>
    <property type="match status" value="1"/>
</dbReference>
<reference evidence="9 10" key="1">
    <citation type="submission" date="2020-08" db="EMBL/GenBank/DDBJ databases">
        <authorList>
            <person name="Ren C."/>
            <person name="Gu Y."/>
            <person name="Xu Y."/>
        </authorList>
    </citation>
    <scope>NUCLEOTIDE SEQUENCE [LARGE SCALE GENOMIC DNA]</scope>
    <source>
        <strain evidence="9 10">LBM18003</strain>
    </source>
</reference>
<dbReference type="PANTHER" id="PTHR34982:SF1">
    <property type="entry name" value="FLAGELLAR ASSEMBLY PROTEIN FLIH"/>
    <property type="match status" value="1"/>
</dbReference>
<evidence type="ECO:0000256" key="5">
    <source>
        <dbReference type="ARBA" id="ARBA00022927"/>
    </source>
</evidence>
<dbReference type="Proteomes" id="UP000516046">
    <property type="component" value="Chromosome"/>
</dbReference>
<dbReference type="KEGG" id="caml:H6X83_08535"/>
<feature type="domain" description="Flagellar assembly protein FliH/Type III secretion system HrpE" evidence="8">
    <location>
        <begin position="111"/>
        <end position="234"/>
    </location>
</feature>
<evidence type="ECO:0000256" key="6">
    <source>
        <dbReference type="ARBA" id="ARBA00023225"/>
    </source>
</evidence>
<evidence type="ECO:0000256" key="2">
    <source>
        <dbReference type="ARBA" id="ARBA00006602"/>
    </source>
</evidence>
<keyword evidence="5" id="KW-0653">Protein transport</keyword>
<evidence type="ECO:0000313" key="10">
    <source>
        <dbReference type="Proteomes" id="UP000516046"/>
    </source>
</evidence>
<dbReference type="GO" id="GO:0015031">
    <property type="term" value="P:protein transport"/>
    <property type="evidence" value="ECO:0007669"/>
    <property type="project" value="UniProtKB-KW"/>
</dbReference>
<evidence type="ECO:0000259" key="8">
    <source>
        <dbReference type="Pfam" id="PF02108"/>
    </source>
</evidence>
<dbReference type="GO" id="GO:0044781">
    <property type="term" value="P:bacterial-type flagellum organization"/>
    <property type="evidence" value="ECO:0007669"/>
    <property type="project" value="UniProtKB-KW"/>
</dbReference>
<evidence type="ECO:0000256" key="7">
    <source>
        <dbReference type="SAM" id="MobiDB-lite"/>
    </source>
</evidence>
<evidence type="ECO:0000256" key="1">
    <source>
        <dbReference type="ARBA" id="ARBA00003041"/>
    </source>
</evidence>
<sequence>MPDIYKNSKFLENQDAVLIPDFQTSPPPSEEPQDPPQDDYVVTEEDDDSVYAEEEEEEAQEVQEVQEPLCYTEEDFQTAVSAASEKIRAELKQQAYRDIIASEGNRIRESLAKVDDLLAQLEDEHEAFMNSYRDNLAQTAIAIAEKVVLHQISEDDTCLEQLVLQNVNAAKKEEWISVKVSEELRDLVQALTKEFKKPEYANVTLEPGAYSEGTCMVESPNGVVDASVQEQIKNIGADLQRVR</sequence>
<comment type="function">
    <text evidence="1">Needed for flagellar regrowth and assembly.</text>
</comment>
<evidence type="ECO:0000256" key="4">
    <source>
        <dbReference type="ARBA" id="ARBA00022795"/>
    </source>
</evidence>
<dbReference type="InterPro" id="IPR018035">
    <property type="entry name" value="Flagellar_FliH/T3SS_HrpE"/>
</dbReference>
<keyword evidence="6" id="KW-1006">Bacterial flagellum protein export</keyword>
<feature type="compositionally biased region" description="Acidic residues" evidence="7">
    <location>
        <begin position="31"/>
        <end position="61"/>
    </location>
</feature>
<dbReference type="RefSeq" id="WP_212506076.1">
    <property type="nucleotide sequence ID" value="NZ_CP060696.1"/>
</dbReference>
<keyword evidence="4" id="KW-1005">Bacterial flagellum biogenesis</keyword>
<protein>
    <recommendedName>
        <fullName evidence="8">Flagellar assembly protein FliH/Type III secretion system HrpE domain-containing protein</fullName>
    </recommendedName>
</protein>
<comment type="similarity">
    <text evidence="2">Belongs to the FliH family.</text>
</comment>
<accession>A0A7G9WE97</accession>
<evidence type="ECO:0000256" key="3">
    <source>
        <dbReference type="ARBA" id="ARBA00022448"/>
    </source>
</evidence>
<gene>
    <name evidence="9" type="ORF">H6X83_08535</name>
</gene>
<keyword evidence="3" id="KW-0813">Transport</keyword>
<feature type="region of interest" description="Disordered" evidence="7">
    <location>
        <begin position="15"/>
        <end position="62"/>
    </location>
</feature>
<keyword evidence="10" id="KW-1185">Reference proteome</keyword>
<dbReference type="GO" id="GO:0005829">
    <property type="term" value="C:cytosol"/>
    <property type="evidence" value="ECO:0007669"/>
    <property type="project" value="TreeGrafter"/>
</dbReference>
<dbReference type="InterPro" id="IPR051472">
    <property type="entry name" value="T3SS_Stator/FliH"/>
</dbReference>
<organism evidence="9 10">
    <name type="scientific">Caproicibacterium amylolyticum</name>
    <dbReference type="NCBI Taxonomy" id="2766537"/>
    <lineage>
        <taxon>Bacteria</taxon>
        <taxon>Bacillati</taxon>
        <taxon>Bacillota</taxon>
        <taxon>Clostridia</taxon>
        <taxon>Eubacteriales</taxon>
        <taxon>Oscillospiraceae</taxon>
        <taxon>Caproicibacterium</taxon>
    </lineage>
</organism>
<name>A0A7G9WE97_9FIRM</name>
<dbReference type="EMBL" id="CP060696">
    <property type="protein sequence ID" value="QNO17009.1"/>
    <property type="molecule type" value="Genomic_DNA"/>
</dbReference>
<dbReference type="Pfam" id="PF02108">
    <property type="entry name" value="FliH"/>
    <property type="match status" value="1"/>
</dbReference>
<proteinExistence type="inferred from homology"/>